<dbReference type="AlphaFoldDB" id="A0A8H6ACZ2"/>
<protein>
    <submittedName>
        <fullName evidence="1">Uncharacterized protein</fullName>
    </submittedName>
</protein>
<evidence type="ECO:0000313" key="1">
    <source>
        <dbReference type="EMBL" id="KAF5864005.1"/>
    </source>
</evidence>
<accession>A0A8H6ACZ2</accession>
<reference evidence="1 2" key="1">
    <citation type="submission" date="2019-04" db="EMBL/GenBank/DDBJ databases">
        <title>Aspergillus burnettii sp. nov., novel species from soil in southeast Queensland.</title>
        <authorList>
            <person name="Gilchrist C.L.M."/>
            <person name="Pitt J.I."/>
            <person name="Lange L."/>
            <person name="Lacey H.J."/>
            <person name="Vuong D."/>
            <person name="Midgley D.J."/>
            <person name="Greenfield P."/>
            <person name="Bradbury M."/>
            <person name="Lacey E."/>
            <person name="Busk P.K."/>
            <person name="Pilgaard B."/>
            <person name="Chooi Y.H."/>
            <person name="Piggott A.M."/>
        </authorList>
    </citation>
    <scope>NUCLEOTIDE SEQUENCE [LARGE SCALE GENOMIC DNA]</scope>
    <source>
        <strain evidence="1 2">FRR 5400</strain>
    </source>
</reference>
<evidence type="ECO:0000313" key="2">
    <source>
        <dbReference type="Proteomes" id="UP000541154"/>
    </source>
</evidence>
<dbReference type="EMBL" id="SPNV01000041">
    <property type="protein sequence ID" value="KAF5864005.1"/>
    <property type="molecule type" value="Genomic_DNA"/>
</dbReference>
<gene>
    <name evidence="1" type="ORF">ETB97_008941</name>
</gene>
<sequence length="121" mass="14119">MASAKSGIPLNPTWDDHVAPLFSRPFWTAMDYNPEEVGAHWVSQMKDYSPPCPRHVHLDLSSLELVQANVVIIYQHLRSRSMPIMKNPIPLGRTKRWRHFVYRQIKAFDDRPRIHGLNSTF</sequence>
<keyword evidence="2" id="KW-1185">Reference proteome</keyword>
<comment type="caution">
    <text evidence="1">The sequence shown here is derived from an EMBL/GenBank/DDBJ whole genome shotgun (WGS) entry which is preliminary data.</text>
</comment>
<proteinExistence type="predicted"/>
<organism evidence="1 2">
    <name type="scientific">Petromyces alliaceus</name>
    <name type="common">Aspergillus alliaceus</name>
    <dbReference type="NCBI Taxonomy" id="209559"/>
    <lineage>
        <taxon>Eukaryota</taxon>
        <taxon>Fungi</taxon>
        <taxon>Dikarya</taxon>
        <taxon>Ascomycota</taxon>
        <taxon>Pezizomycotina</taxon>
        <taxon>Eurotiomycetes</taxon>
        <taxon>Eurotiomycetidae</taxon>
        <taxon>Eurotiales</taxon>
        <taxon>Aspergillaceae</taxon>
        <taxon>Aspergillus</taxon>
        <taxon>Aspergillus subgen. Circumdati</taxon>
    </lineage>
</organism>
<name>A0A8H6ACZ2_PETAA</name>
<dbReference type="Proteomes" id="UP000541154">
    <property type="component" value="Unassembled WGS sequence"/>
</dbReference>